<organism evidence="1 2">
    <name type="scientific">Candidatus Nitrosotalea okcheonensis</name>
    <dbReference type="NCBI Taxonomy" id="1903276"/>
    <lineage>
        <taxon>Archaea</taxon>
        <taxon>Nitrososphaerota</taxon>
        <taxon>Nitrososphaeria</taxon>
        <taxon>Nitrosotaleales</taxon>
        <taxon>Nitrosotaleaceae</taxon>
        <taxon>Nitrosotalea</taxon>
    </lineage>
</organism>
<dbReference type="EMBL" id="LT841358">
    <property type="protein sequence ID" value="SMH70517.1"/>
    <property type="molecule type" value="Genomic_DNA"/>
</dbReference>
<keyword evidence="2" id="KW-1185">Reference proteome</keyword>
<accession>A0A2H1FCN9</accession>
<dbReference type="Proteomes" id="UP000230607">
    <property type="component" value="Chromosome 1"/>
</dbReference>
<gene>
    <name evidence="1" type="ORF">NCS_10324</name>
</gene>
<proteinExistence type="predicted"/>
<sequence length="119" mass="12545">MYGVIGGGGAVMIAIVIILVSQSTPQYALLLNPVIQTGTSTDMHVMVQNTGKAPLTNVRVDYGHGTKADIIPVLNPGEKVWLSPSNIDTNNNVVVTDDQGVTVTKPYTTPIKTPLADSD</sequence>
<dbReference type="AlphaFoldDB" id="A0A2H1FCN9"/>
<reference evidence="2" key="1">
    <citation type="submission" date="2017-03" db="EMBL/GenBank/DDBJ databases">
        <authorList>
            <person name="Herbold C."/>
        </authorList>
    </citation>
    <scope>NUCLEOTIDE SEQUENCE [LARGE SCALE GENOMIC DNA]</scope>
</reference>
<evidence type="ECO:0000313" key="1">
    <source>
        <dbReference type="EMBL" id="SMH70517.1"/>
    </source>
</evidence>
<evidence type="ECO:0008006" key="3">
    <source>
        <dbReference type="Google" id="ProtNLM"/>
    </source>
</evidence>
<protein>
    <recommendedName>
        <fullName evidence="3">CARDB domain-containing protein</fullName>
    </recommendedName>
</protein>
<evidence type="ECO:0000313" key="2">
    <source>
        <dbReference type="Proteomes" id="UP000230607"/>
    </source>
</evidence>
<name>A0A2H1FCN9_9ARCH</name>